<dbReference type="EMBL" id="CP044427">
    <property type="protein sequence ID" value="QFG67425.1"/>
    <property type="molecule type" value="Genomic_DNA"/>
</dbReference>
<keyword evidence="1" id="KW-1133">Transmembrane helix</keyword>
<feature type="transmembrane region" description="Helical" evidence="1">
    <location>
        <begin position="26"/>
        <end position="47"/>
    </location>
</feature>
<feature type="domain" description="SAF" evidence="2">
    <location>
        <begin position="54"/>
        <end position="115"/>
    </location>
</feature>
<evidence type="ECO:0000259" key="2">
    <source>
        <dbReference type="Pfam" id="PF08666"/>
    </source>
</evidence>
<gene>
    <name evidence="3" type="ORF">FY030_00630</name>
</gene>
<proteinExistence type="predicted"/>
<evidence type="ECO:0000313" key="4">
    <source>
        <dbReference type="Proteomes" id="UP000326546"/>
    </source>
</evidence>
<evidence type="ECO:0000313" key="3">
    <source>
        <dbReference type="EMBL" id="QFG67425.1"/>
    </source>
</evidence>
<reference evidence="3 4" key="1">
    <citation type="submission" date="2019-09" db="EMBL/GenBank/DDBJ databases">
        <title>Serinicoccus pratensis sp. nov., isolated from meadow soil.</title>
        <authorList>
            <person name="Zhang W."/>
        </authorList>
    </citation>
    <scope>NUCLEOTIDE SEQUENCE [LARGE SCALE GENOMIC DNA]</scope>
    <source>
        <strain evidence="3 4">W204</strain>
    </source>
</reference>
<protein>
    <recommendedName>
        <fullName evidence="2">SAF domain-containing protein</fullName>
    </recommendedName>
</protein>
<dbReference type="Gene3D" id="3.90.1210.10">
    <property type="entry name" value="Antifreeze-like/N-acetylneuraminic acid synthase C-terminal domain"/>
    <property type="match status" value="1"/>
</dbReference>
<dbReference type="Pfam" id="PF08666">
    <property type="entry name" value="SAF"/>
    <property type="match status" value="1"/>
</dbReference>
<dbReference type="KEGG" id="serw:FY030_00630"/>
<keyword evidence="4" id="KW-1185">Reference proteome</keyword>
<dbReference type="RefSeq" id="WP_158059823.1">
    <property type="nucleotide sequence ID" value="NZ_CP044427.1"/>
</dbReference>
<sequence length="227" mass="23069">MSTTTAARPGAAGDRLPSRPRDRRPALAILALLLVLLGALGSALLVYRTGERVQVLVAQGPIQQGQTVTADDFSVTEIAFDDGTQVVPAGSLGQFVGSTSVAYVPEGSIISAQMFTTRALAPAAAEQVGVVVASVGRPSSAVQVNDIVRVYRTDPSGTAAATDAEELVAAAKVVAVGPVLETRDTVHVTLLLPQDAAPSVISASAAGTAAVSILASDTAPSVDWRTE</sequence>
<dbReference type="OrthoDB" id="4866273at2"/>
<dbReference type="InterPro" id="IPR013974">
    <property type="entry name" value="SAF"/>
</dbReference>
<keyword evidence="1" id="KW-0812">Transmembrane</keyword>
<dbReference type="AlphaFoldDB" id="A0A5J6V1H2"/>
<organism evidence="3 4">
    <name type="scientific">Ornithinimicrobium pratense</name>
    <dbReference type="NCBI Taxonomy" id="2593973"/>
    <lineage>
        <taxon>Bacteria</taxon>
        <taxon>Bacillati</taxon>
        <taxon>Actinomycetota</taxon>
        <taxon>Actinomycetes</taxon>
        <taxon>Micrococcales</taxon>
        <taxon>Ornithinimicrobiaceae</taxon>
        <taxon>Ornithinimicrobium</taxon>
    </lineage>
</organism>
<name>A0A5J6V1H2_9MICO</name>
<evidence type="ECO:0000256" key="1">
    <source>
        <dbReference type="SAM" id="Phobius"/>
    </source>
</evidence>
<dbReference type="Proteomes" id="UP000326546">
    <property type="component" value="Chromosome"/>
</dbReference>
<keyword evidence="1" id="KW-0472">Membrane</keyword>
<accession>A0A5J6V1H2</accession>